<dbReference type="Proteomes" id="UP001549031">
    <property type="component" value="Unassembled WGS sequence"/>
</dbReference>
<protein>
    <submittedName>
        <fullName evidence="6">Sulfate/thiosulfate-binding protein</fullName>
    </submittedName>
</protein>
<dbReference type="PANTHER" id="PTHR30368">
    <property type="entry name" value="SULFATE-BINDING PROTEIN"/>
    <property type="match status" value="1"/>
</dbReference>
<keyword evidence="3" id="KW-0813">Transport</keyword>
<keyword evidence="5" id="KW-0574">Periplasm</keyword>
<comment type="similarity">
    <text evidence="2">Belongs to the prokaryotic sulfate-binding protein family.</text>
</comment>
<evidence type="ECO:0000256" key="4">
    <source>
        <dbReference type="ARBA" id="ARBA00022729"/>
    </source>
</evidence>
<evidence type="ECO:0000313" key="7">
    <source>
        <dbReference type="Proteomes" id="UP001549031"/>
    </source>
</evidence>
<dbReference type="Pfam" id="PF13531">
    <property type="entry name" value="SBP_bac_11"/>
    <property type="match status" value="1"/>
</dbReference>
<organism evidence="6 7">
    <name type="scientific">Pseudorhizobium tarimense</name>
    <dbReference type="NCBI Taxonomy" id="1079109"/>
    <lineage>
        <taxon>Bacteria</taxon>
        <taxon>Pseudomonadati</taxon>
        <taxon>Pseudomonadota</taxon>
        <taxon>Alphaproteobacteria</taxon>
        <taxon>Hyphomicrobiales</taxon>
        <taxon>Rhizobiaceae</taxon>
        <taxon>Rhizobium/Agrobacterium group</taxon>
        <taxon>Pseudorhizobium</taxon>
    </lineage>
</organism>
<gene>
    <name evidence="6" type="ORF">ABID21_000213</name>
</gene>
<sequence>MADLFRHVAVMDTGARGATTTFTDRQMGDVLLAWENEAYLALKEVGDDAFDIVVPPISVLAEPPVAVVDANVDKRKTRNAAEAYLKYLYSDEAQNLIAKHFFRPANPAAVAPKLLQRLPQVKLLTIDDPIFGGWPKAQAQHFANGGIFDQIYAGRN</sequence>
<reference evidence="6 7" key="1">
    <citation type="submission" date="2024-06" db="EMBL/GenBank/DDBJ databases">
        <title>Genomic Encyclopedia of Type Strains, Phase IV (KMG-IV): sequencing the most valuable type-strain genomes for metagenomic binning, comparative biology and taxonomic classification.</title>
        <authorList>
            <person name="Goeker M."/>
        </authorList>
    </citation>
    <scope>NUCLEOTIDE SEQUENCE [LARGE SCALE GENOMIC DNA]</scope>
    <source>
        <strain evidence="6 7">DSM 105042</strain>
    </source>
</reference>
<evidence type="ECO:0000256" key="2">
    <source>
        <dbReference type="ARBA" id="ARBA00006099"/>
    </source>
</evidence>
<evidence type="ECO:0000313" key="6">
    <source>
        <dbReference type="EMBL" id="MET3584121.1"/>
    </source>
</evidence>
<dbReference type="SUPFAM" id="SSF53850">
    <property type="entry name" value="Periplasmic binding protein-like II"/>
    <property type="match status" value="1"/>
</dbReference>
<dbReference type="EMBL" id="JBEPLJ010000001">
    <property type="protein sequence ID" value="MET3584121.1"/>
    <property type="molecule type" value="Genomic_DNA"/>
</dbReference>
<dbReference type="InterPro" id="IPR005669">
    <property type="entry name" value="Thiosulph/SO4-bd"/>
</dbReference>
<dbReference type="NCBIfam" id="TIGR00971">
    <property type="entry name" value="3a0106s03"/>
    <property type="match status" value="1"/>
</dbReference>
<name>A0ABV2H0P9_9HYPH</name>
<evidence type="ECO:0000256" key="3">
    <source>
        <dbReference type="ARBA" id="ARBA00022448"/>
    </source>
</evidence>
<comment type="caution">
    <text evidence="6">The sequence shown here is derived from an EMBL/GenBank/DDBJ whole genome shotgun (WGS) entry which is preliminary data.</text>
</comment>
<proteinExistence type="inferred from homology"/>
<comment type="subcellular location">
    <subcellularLocation>
        <location evidence="1">Periplasm</location>
    </subcellularLocation>
</comment>
<evidence type="ECO:0000256" key="5">
    <source>
        <dbReference type="ARBA" id="ARBA00022764"/>
    </source>
</evidence>
<keyword evidence="4" id="KW-0732">Signal</keyword>
<dbReference type="PANTHER" id="PTHR30368:SF2">
    <property type="entry name" value="SULFATE-BINDING PROTEIN"/>
    <property type="match status" value="1"/>
</dbReference>
<dbReference type="Gene3D" id="3.40.190.10">
    <property type="entry name" value="Periplasmic binding protein-like II"/>
    <property type="match status" value="2"/>
</dbReference>
<accession>A0ABV2H0P9</accession>
<evidence type="ECO:0000256" key="1">
    <source>
        <dbReference type="ARBA" id="ARBA00004418"/>
    </source>
</evidence>
<keyword evidence="7" id="KW-1185">Reference proteome</keyword>